<protein>
    <submittedName>
        <fullName evidence="1">Uncharacterized protein</fullName>
    </submittedName>
</protein>
<dbReference type="AlphaFoldDB" id="A0A2P8DMA4"/>
<organism evidence="1 2">
    <name type="scientific">Cecembia rubra</name>
    <dbReference type="NCBI Taxonomy" id="1485585"/>
    <lineage>
        <taxon>Bacteria</taxon>
        <taxon>Pseudomonadati</taxon>
        <taxon>Bacteroidota</taxon>
        <taxon>Cytophagia</taxon>
        <taxon>Cytophagales</taxon>
        <taxon>Cyclobacteriaceae</taxon>
        <taxon>Cecembia</taxon>
    </lineage>
</organism>
<comment type="caution">
    <text evidence="1">The sequence shown here is derived from an EMBL/GenBank/DDBJ whole genome shotgun (WGS) entry which is preliminary data.</text>
</comment>
<keyword evidence="2" id="KW-1185">Reference proteome</keyword>
<dbReference type="EMBL" id="PYGF01000019">
    <property type="protein sequence ID" value="PSK98327.1"/>
    <property type="molecule type" value="Genomic_DNA"/>
</dbReference>
<name>A0A2P8DMA4_9BACT</name>
<accession>A0A2P8DMA4</accession>
<evidence type="ECO:0000313" key="2">
    <source>
        <dbReference type="Proteomes" id="UP000240708"/>
    </source>
</evidence>
<dbReference type="Proteomes" id="UP000240708">
    <property type="component" value="Unassembled WGS sequence"/>
</dbReference>
<reference evidence="1 2" key="1">
    <citation type="submission" date="2018-03" db="EMBL/GenBank/DDBJ databases">
        <title>Genomic Encyclopedia of Archaeal and Bacterial Type Strains, Phase II (KMG-II): from individual species to whole genera.</title>
        <authorList>
            <person name="Goeker M."/>
        </authorList>
    </citation>
    <scope>NUCLEOTIDE SEQUENCE [LARGE SCALE GENOMIC DNA]</scope>
    <source>
        <strain evidence="1 2">DSM 28057</strain>
    </source>
</reference>
<gene>
    <name evidence="1" type="ORF">CLV48_11926</name>
</gene>
<evidence type="ECO:0000313" key="1">
    <source>
        <dbReference type="EMBL" id="PSK98327.1"/>
    </source>
</evidence>
<proteinExistence type="predicted"/>
<sequence>MQLCIHGTMEYFDAKMIGLSTGVRNAGQGLEAAKFY</sequence>